<sequence length="191" mass="21371">MKTRAETVEATRRRIVQAAFGLQTERLTPAIALEAVAERAGVSVQTVLRQFGSRVGLFDAAMEYGAEVVTEERRAIPGDVEGATRAIVEHYELRGDGVILLLAQERVEEAICRITERGRKLHRDWVLETFAPSLEKVAPPDKEALIDLLVVATDVYTWKLLRRDRGLSREATELRIMHLLSTLLGTSHKEA</sequence>
<dbReference type="Gene3D" id="1.10.357.10">
    <property type="entry name" value="Tetracycline Repressor, domain 2"/>
    <property type="match status" value="1"/>
</dbReference>
<dbReference type="Proteomes" id="UP000622552">
    <property type="component" value="Unassembled WGS sequence"/>
</dbReference>
<dbReference type="Pfam" id="PF00440">
    <property type="entry name" value="TetR_N"/>
    <property type="match status" value="1"/>
</dbReference>
<feature type="DNA-binding region" description="H-T-H motif" evidence="2">
    <location>
        <begin position="32"/>
        <end position="51"/>
    </location>
</feature>
<organism evidence="4 5">
    <name type="scientific">Longispora fulva</name>
    <dbReference type="NCBI Taxonomy" id="619741"/>
    <lineage>
        <taxon>Bacteria</taxon>
        <taxon>Bacillati</taxon>
        <taxon>Actinomycetota</taxon>
        <taxon>Actinomycetes</taxon>
        <taxon>Micromonosporales</taxon>
        <taxon>Micromonosporaceae</taxon>
        <taxon>Longispora</taxon>
    </lineage>
</organism>
<comment type="caution">
    <text evidence="4">The sequence shown here is derived from an EMBL/GenBank/DDBJ whole genome shotgun (WGS) entry which is preliminary data.</text>
</comment>
<dbReference type="SUPFAM" id="SSF46689">
    <property type="entry name" value="Homeodomain-like"/>
    <property type="match status" value="1"/>
</dbReference>
<evidence type="ECO:0000313" key="4">
    <source>
        <dbReference type="EMBL" id="MBG6136227.1"/>
    </source>
</evidence>
<dbReference type="EMBL" id="JADOUF010000001">
    <property type="protein sequence ID" value="MBG6136227.1"/>
    <property type="molecule type" value="Genomic_DNA"/>
</dbReference>
<evidence type="ECO:0000256" key="2">
    <source>
        <dbReference type="PROSITE-ProRule" id="PRU00335"/>
    </source>
</evidence>
<evidence type="ECO:0000313" key="5">
    <source>
        <dbReference type="Proteomes" id="UP000622552"/>
    </source>
</evidence>
<keyword evidence="1 2" id="KW-0238">DNA-binding</keyword>
<reference evidence="4" key="1">
    <citation type="submission" date="2020-11" db="EMBL/GenBank/DDBJ databases">
        <title>Sequencing the genomes of 1000 actinobacteria strains.</title>
        <authorList>
            <person name="Klenk H.-P."/>
        </authorList>
    </citation>
    <scope>NUCLEOTIDE SEQUENCE</scope>
    <source>
        <strain evidence="4">DSM 45356</strain>
    </source>
</reference>
<feature type="domain" description="HTH tetR-type" evidence="3">
    <location>
        <begin position="9"/>
        <end position="69"/>
    </location>
</feature>
<dbReference type="PROSITE" id="PS50977">
    <property type="entry name" value="HTH_TETR_2"/>
    <property type="match status" value="1"/>
</dbReference>
<dbReference type="InterPro" id="IPR009057">
    <property type="entry name" value="Homeodomain-like_sf"/>
</dbReference>
<proteinExistence type="predicted"/>
<name>A0A8J7KPF0_9ACTN</name>
<evidence type="ECO:0000256" key="1">
    <source>
        <dbReference type="ARBA" id="ARBA00023125"/>
    </source>
</evidence>
<dbReference type="GO" id="GO:0003677">
    <property type="term" value="F:DNA binding"/>
    <property type="evidence" value="ECO:0007669"/>
    <property type="project" value="UniProtKB-UniRule"/>
</dbReference>
<dbReference type="AlphaFoldDB" id="A0A8J7KPF0"/>
<gene>
    <name evidence="4" type="ORF">IW245_002421</name>
</gene>
<evidence type="ECO:0000259" key="3">
    <source>
        <dbReference type="PROSITE" id="PS50977"/>
    </source>
</evidence>
<dbReference type="RefSeq" id="WP_197003229.1">
    <property type="nucleotide sequence ID" value="NZ_BONS01000039.1"/>
</dbReference>
<keyword evidence="5" id="KW-1185">Reference proteome</keyword>
<accession>A0A8J7KPF0</accession>
<dbReference type="InterPro" id="IPR001647">
    <property type="entry name" value="HTH_TetR"/>
</dbReference>
<protein>
    <submittedName>
        <fullName evidence="4">AcrR family transcriptional regulator</fullName>
    </submittedName>
</protein>